<comment type="caution">
    <text evidence="1">The sequence shown here is derived from an EMBL/GenBank/DDBJ whole genome shotgun (WGS) entry which is preliminary data.</text>
</comment>
<reference evidence="1 2" key="1">
    <citation type="submission" date="2019-03" db="EMBL/GenBank/DDBJ databases">
        <title>Draft genome sequences of novel Actinobacteria.</title>
        <authorList>
            <person name="Sahin N."/>
            <person name="Ay H."/>
            <person name="Saygin H."/>
        </authorList>
    </citation>
    <scope>NUCLEOTIDE SEQUENCE [LARGE SCALE GENOMIC DNA]</scope>
    <source>
        <strain evidence="1 2">DSM 45941</strain>
    </source>
</reference>
<dbReference type="Proteomes" id="UP000295578">
    <property type="component" value="Unassembled WGS sequence"/>
</dbReference>
<evidence type="ECO:0000313" key="2">
    <source>
        <dbReference type="Proteomes" id="UP000295578"/>
    </source>
</evidence>
<name>A0A4R5BE96_9ACTN</name>
<sequence>MTAMTGFEWRRALTGFDPGWWERLGDRRTVLVVVGSPVSGQPALDVARLAGTDPRLRVLFTAAPGPSSAAVEVMLKDAGAAPLPWSELEAGDVGLVVTASRVPEGLPNAPLIVLPGAVPEDVTHRRAPTVSTYAHRLDRPPDAEDGHGAVVGDSDHDRLVASLPLRDFYRRALGVGGRRGLVVVALPNSTGACTRCRSLDVVGRLLAELPSDQYHVLGIPEPGGRCPDGPGLAVHLRDGLGLMPPEADWRAALVAADWIVGPPGPVTRYGTIVGVPVLVTGPAPGDALRFLAVRLAAHRPVRPQLTEAAARWRPERVRPVLGRITSEPGRFDRNMRSLMYGLLRLPQPATIPVADPVSPPFRIGCRDGEPLGHACRGG</sequence>
<dbReference type="RefSeq" id="WP_132197875.1">
    <property type="nucleotide sequence ID" value="NZ_SMKY01000052.1"/>
</dbReference>
<accession>A0A4R5BE96</accession>
<dbReference type="OrthoDB" id="3661391at2"/>
<dbReference type="EMBL" id="SMKY01000052">
    <property type="protein sequence ID" value="TDD83593.1"/>
    <property type="molecule type" value="Genomic_DNA"/>
</dbReference>
<keyword evidence="2" id="KW-1185">Reference proteome</keyword>
<organism evidence="1 2">
    <name type="scientific">Actinomadura darangshiensis</name>
    <dbReference type="NCBI Taxonomy" id="705336"/>
    <lineage>
        <taxon>Bacteria</taxon>
        <taxon>Bacillati</taxon>
        <taxon>Actinomycetota</taxon>
        <taxon>Actinomycetes</taxon>
        <taxon>Streptosporangiales</taxon>
        <taxon>Thermomonosporaceae</taxon>
        <taxon>Actinomadura</taxon>
    </lineage>
</organism>
<gene>
    <name evidence="1" type="ORF">E1293_14330</name>
</gene>
<proteinExistence type="predicted"/>
<evidence type="ECO:0000313" key="1">
    <source>
        <dbReference type="EMBL" id="TDD83593.1"/>
    </source>
</evidence>
<protein>
    <submittedName>
        <fullName evidence="1">Uncharacterized protein</fullName>
    </submittedName>
</protein>
<dbReference type="AlphaFoldDB" id="A0A4R5BE96"/>